<dbReference type="Pfam" id="PF00196">
    <property type="entry name" value="GerE"/>
    <property type="match status" value="1"/>
</dbReference>
<dbReference type="InterPro" id="IPR036388">
    <property type="entry name" value="WH-like_DNA-bd_sf"/>
</dbReference>
<evidence type="ECO:0000259" key="4">
    <source>
        <dbReference type="PROSITE" id="PS50043"/>
    </source>
</evidence>
<dbReference type="Gene3D" id="3.40.50.300">
    <property type="entry name" value="P-loop containing nucleotide triphosphate hydrolases"/>
    <property type="match status" value="1"/>
</dbReference>
<dbReference type="GO" id="GO:0006355">
    <property type="term" value="P:regulation of DNA-templated transcription"/>
    <property type="evidence" value="ECO:0007669"/>
    <property type="project" value="InterPro"/>
</dbReference>
<comment type="caution">
    <text evidence="5">The sequence shown here is derived from an EMBL/GenBank/DDBJ whole genome shotgun (WGS) entry which is preliminary data.</text>
</comment>
<evidence type="ECO:0000256" key="1">
    <source>
        <dbReference type="ARBA" id="ARBA00023015"/>
    </source>
</evidence>
<dbReference type="Gene3D" id="1.25.40.10">
    <property type="entry name" value="Tetratricopeptide repeat domain"/>
    <property type="match status" value="1"/>
</dbReference>
<evidence type="ECO:0000256" key="3">
    <source>
        <dbReference type="ARBA" id="ARBA00023163"/>
    </source>
</evidence>
<dbReference type="Proteomes" id="UP000244184">
    <property type="component" value="Unassembled WGS sequence"/>
</dbReference>
<dbReference type="PROSITE" id="PS00622">
    <property type="entry name" value="HTH_LUXR_1"/>
    <property type="match status" value="1"/>
</dbReference>
<protein>
    <recommendedName>
        <fullName evidence="4">HTH luxR-type domain-containing protein</fullName>
    </recommendedName>
</protein>
<feature type="domain" description="HTH luxR-type" evidence="4">
    <location>
        <begin position="806"/>
        <end position="871"/>
    </location>
</feature>
<evidence type="ECO:0000313" key="5">
    <source>
        <dbReference type="EMBL" id="PUA39028.1"/>
    </source>
</evidence>
<evidence type="ECO:0000256" key="2">
    <source>
        <dbReference type="ARBA" id="ARBA00023125"/>
    </source>
</evidence>
<dbReference type="Pfam" id="PF13191">
    <property type="entry name" value="AAA_16"/>
    <property type="match status" value="1"/>
</dbReference>
<dbReference type="PRINTS" id="PR00038">
    <property type="entry name" value="HTHLUXR"/>
</dbReference>
<dbReference type="SUPFAM" id="SSF46894">
    <property type="entry name" value="C-terminal effector domain of the bipartite response regulators"/>
    <property type="match status" value="1"/>
</dbReference>
<dbReference type="EMBL" id="PYHP01000030">
    <property type="protein sequence ID" value="PUA39028.1"/>
    <property type="molecule type" value="Genomic_DNA"/>
</dbReference>
<dbReference type="PANTHER" id="PTHR44688:SF16">
    <property type="entry name" value="DNA-BINDING TRANSCRIPTIONAL ACTIVATOR DEVR_DOSR"/>
    <property type="match status" value="1"/>
</dbReference>
<dbReference type="AlphaFoldDB" id="A0A2T6G4G2"/>
<dbReference type="InterPro" id="IPR041664">
    <property type="entry name" value="AAA_16"/>
</dbReference>
<sequence>MIASQNRWCAMIPNQRLLTARLRPPSPRRNFVPRAALDAKLERLTEAKVTLIQGAAGSGKTSLLSAFLNKRPELPARWISLNADNNEIEQFWYYVLEALKPDLGEAGESLLTLFVSKPHGQDIESFLVLLVNQLESCLGTLVLVLDDFEVIDCTGVLASLQFFLRYAPQSFHLVLLSRSAPWMYLGDLRMAGECLDIGEEELRFSPEETKRFLQMTLQMSVSEGDAERLHRVTEGWIGGLQLTALALDANRQAAVGQVRAVNKYVVDYLSNEIVSGLTEQEKRFLLQTSNLRYFNADICDRLLGTGDSKAMLRQLADRHLFLVPIDEEEGIYRYHHMFGEFLQRLWLEEEASNIAAWHARAFVVYEAIGDVEEGIRHALLAGLTDEAIRMIGLLETSVQVWGHLRELPIDALLEHRDLLFQRLFYHLCNLEMECCRDMMNHIRRISREDRLWSILSMARLFIEDDSTMSRSDPLDWIAEIDGMHVSDITKAIAYMTASMMCSFRDRHKEALTCLDQANKLERKAHNPYIHFFTVTLKCQLLEKCGELIFAEQLYREIFHMLEKHAIVAPLKVNALIGIAGIYLKTMRLNEAEQSLSQAEAELKIDYLSLDMAIVYNRMELELLRGNREAALQLLLRLEAMGIYESAHYVPAILNYTIKLDKIRTHALEAFEQEAERGDQAGTLRTEEQLVYAKALAHRGLREKALAQIDAVLAEARKQADYWTIVEAALLKLEIMGAVGRADKRERLQLAREAIHYASSYGIKSLFVLEELVVRPYAELLRQDQASELSLTEKRFLQELFALWGPDASDSQCLTDREREVLEVLATGASNKEIGERLCISLATVKTHIINIYSKLGVSGRIEAVEKARQLGLH</sequence>
<dbReference type="InterPro" id="IPR027417">
    <property type="entry name" value="P-loop_NTPase"/>
</dbReference>
<dbReference type="InterPro" id="IPR000792">
    <property type="entry name" value="Tscrpt_reg_LuxR_C"/>
</dbReference>
<keyword evidence="1" id="KW-0805">Transcription regulation</keyword>
<dbReference type="GO" id="GO:0003677">
    <property type="term" value="F:DNA binding"/>
    <property type="evidence" value="ECO:0007669"/>
    <property type="project" value="UniProtKB-KW"/>
</dbReference>
<dbReference type="SUPFAM" id="SSF52540">
    <property type="entry name" value="P-loop containing nucleoside triphosphate hydrolases"/>
    <property type="match status" value="1"/>
</dbReference>
<dbReference type="InterPro" id="IPR016032">
    <property type="entry name" value="Sig_transdc_resp-reg_C-effctor"/>
</dbReference>
<dbReference type="Pfam" id="PF25873">
    <property type="entry name" value="WHD_MalT"/>
    <property type="match status" value="1"/>
</dbReference>
<dbReference type="InterPro" id="IPR011990">
    <property type="entry name" value="TPR-like_helical_dom_sf"/>
</dbReference>
<reference evidence="5 6" key="1">
    <citation type="submission" date="2018-03" db="EMBL/GenBank/DDBJ databases">
        <title>Genome sequence of Paenibacillus elgii strain AC13 an antimicrobial compound producing bacteria.</title>
        <authorList>
            <person name="Kurokawa A.S."/>
            <person name="Araujo J.F."/>
            <person name="Costa R.A."/>
            <person name="Ortega D.B."/>
            <person name="Pires A.S."/>
            <person name="Pappas G.J.Jr."/>
            <person name="Franco O.L."/>
            <person name="Barreto C."/>
            <person name="Magalhaes B.S."/>
            <person name="Kruger R.H."/>
        </authorList>
    </citation>
    <scope>NUCLEOTIDE SEQUENCE [LARGE SCALE GENOMIC DNA]</scope>
    <source>
        <strain evidence="5 6">AC13</strain>
    </source>
</reference>
<dbReference type="Gene3D" id="1.10.10.10">
    <property type="entry name" value="Winged helix-like DNA-binding domain superfamily/Winged helix DNA-binding domain"/>
    <property type="match status" value="1"/>
</dbReference>
<dbReference type="SUPFAM" id="SSF48452">
    <property type="entry name" value="TPR-like"/>
    <property type="match status" value="1"/>
</dbReference>
<evidence type="ECO:0000313" key="6">
    <source>
        <dbReference type="Proteomes" id="UP000244184"/>
    </source>
</evidence>
<keyword evidence="3" id="KW-0804">Transcription</keyword>
<gene>
    <name evidence="5" type="ORF">C8Z91_11175</name>
</gene>
<dbReference type="SMART" id="SM00421">
    <property type="entry name" value="HTH_LUXR"/>
    <property type="match status" value="1"/>
</dbReference>
<dbReference type="PANTHER" id="PTHR44688">
    <property type="entry name" value="DNA-BINDING TRANSCRIPTIONAL ACTIVATOR DEVR_DOSR"/>
    <property type="match status" value="1"/>
</dbReference>
<dbReference type="CDD" id="cd06170">
    <property type="entry name" value="LuxR_C_like"/>
    <property type="match status" value="1"/>
</dbReference>
<organism evidence="5 6">
    <name type="scientific">Paenibacillus elgii</name>
    <dbReference type="NCBI Taxonomy" id="189691"/>
    <lineage>
        <taxon>Bacteria</taxon>
        <taxon>Bacillati</taxon>
        <taxon>Bacillota</taxon>
        <taxon>Bacilli</taxon>
        <taxon>Bacillales</taxon>
        <taxon>Paenibacillaceae</taxon>
        <taxon>Paenibacillus</taxon>
    </lineage>
</organism>
<dbReference type="PROSITE" id="PS50043">
    <property type="entry name" value="HTH_LUXR_2"/>
    <property type="match status" value="1"/>
</dbReference>
<proteinExistence type="predicted"/>
<accession>A0A2T6G4G2</accession>
<dbReference type="InterPro" id="IPR059106">
    <property type="entry name" value="WHD_MalT"/>
</dbReference>
<keyword evidence="2" id="KW-0238">DNA-binding</keyword>
<name>A0A2T6G4G2_9BACL</name>